<organism evidence="1 2">
    <name type="scientific">Candidatus Filomicrobium marinum</name>
    <dbReference type="NCBI Taxonomy" id="1608628"/>
    <lineage>
        <taxon>Bacteria</taxon>
        <taxon>Pseudomonadati</taxon>
        <taxon>Pseudomonadota</taxon>
        <taxon>Alphaproteobacteria</taxon>
        <taxon>Hyphomicrobiales</taxon>
        <taxon>Hyphomicrobiaceae</taxon>
        <taxon>Filomicrobium</taxon>
    </lineage>
</organism>
<evidence type="ECO:0000313" key="1">
    <source>
        <dbReference type="EMBL" id="CPR21644.1"/>
    </source>
</evidence>
<sequence>MQARFLFRCASRGEAQRPELVRIRIICHVKVFVRRGVSLLQRLEADKFPPGLAVF</sequence>
<reference evidence="2" key="1">
    <citation type="submission" date="2015-02" db="EMBL/GenBank/DDBJ databases">
        <authorList>
            <person name="Chooi Y.-H."/>
        </authorList>
    </citation>
    <scope>NUCLEOTIDE SEQUENCE [LARGE SCALE GENOMIC DNA]</scope>
    <source>
        <strain evidence="2">strain Y</strain>
    </source>
</reference>
<dbReference type="KEGG" id="fil:BN1229_v1_2773"/>
<dbReference type="EMBL" id="LN829119">
    <property type="protein sequence ID" value="CPR21644.1"/>
    <property type="molecule type" value="Genomic_DNA"/>
</dbReference>
<dbReference type="AlphaFoldDB" id="A0A0D6JIE0"/>
<protein>
    <submittedName>
        <fullName evidence="1">Uncharacterized protein</fullName>
    </submittedName>
</protein>
<gene>
    <name evidence="1" type="ORF">YBN1229_v1_3139</name>
</gene>
<dbReference type="KEGG" id="fiy:BN1229_v1_3139"/>
<keyword evidence="2" id="KW-1185">Reference proteome</keyword>
<accession>A0A0D6JIE0</accession>
<dbReference type="Proteomes" id="UP000033187">
    <property type="component" value="Chromosome 1"/>
</dbReference>
<proteinExistence type="predicted"/>
<name>A0A0D6JIE0_9HYPH</name>
<evidence type="ECO:0000313" key="2">
    <source>
        <dbReference type="Proteomes" id="UP000033187"/>
    </source>
</evidence>